<dbReference type="EMBL" id="WPAF01000002">
    <property type="protein sequence ID" value="KAF0135109.1"/>
    <property type="molecule type" value="Genomic_DNA"/>
</dbReference>
<organism evidence="2 3">
    <name type="scientific">Candidatus Saganbacteria bacterium</name>
    <dbReference type="NCBI Taxonomy" id="2575572"/>
    <lineage>
        <taxon>Bacteria</taxon>
        <taxon>Bacillati</taxon>
        <taxon>Saganbacteria</taxon>
    </lineage>
</organism>
<dbReference type="Proteomes" id="UP000488506">
    <property type="component" value="Unassembled WGS sequence"/>
</dbReference>
<reference evidence="2 3" key="1">
    <citation type="submission" date="2019-12" db="EMBL/GenBank/DDBJ databases">
        <authorList>
            <person name="Wolfe R."/>
            <person name="Danczak R."/>
            <person name="Wilkins M."/>
        </authorList>
    </citation>
    <scope>NUCLEOTIDE SEQUENCE [LARGE SCALE GENOMIC DNA]</scope>
    <source>
        <strain evidence="2">X2_MaxBin.013</strain>
    </source>
</reference>
<comment type="caution">
    <text evidence="2">The sequence shown here is derived from an EMBL/GenBank/DDBJ whole genome shotgun (WGS) entry which is preliminary data.</text>
</comment>
<name>A0A833P3L5_UNCSA</name>
<feature type="transmembrane region" description="Helical" evidence="1">
    <location>
        <begin position="45"/>
        <end position="67"/>
    </location>
</feature>
<evidence type="ECO:0000313" key="3">
    <source>
        <dbReference type="Proteomes" id="UP000488506"/>
    </source>
</evidence>
<gene>
    <name evidence="2" type="ORF">FD145_247</name>
</gene>
<keyword evidence="1" id="KW-0812">Transmembrane</keyword>
<accession>A0A833P3L5</accession>
<keyword evidence="1" id="KW-0472">Membrane</keyword>
<evidence type="ECO:0000256" key="1">
    <source>
        <dbReference type="SAM" id="Phobius"/>
    </source>
</evidence>
<keyword evidence="1" id="KW-1133">Transmembrane helix</keyword>
<sequence length="111" mass="13129">MNFDIEEEHFTVFNLLLLLLVWANTCYLLVIFFKPIFPMLITTLLMLFGITLTAAMVVMTIYVSIKWIKHHNLGWWILIGLIVLFVVSYALESTVKSIFLREQMFKQEQLR</sequence>
<feature type="transmembrane region" description="Helical" evidence="1">
    <location>
        <begin position="73"/>
        <end position="91"/>
    </location>
</feature>
<feature type="transmembrane region" description="Helical" evidence="1">
    <location>
        <begin position="12"/>
        <end position="33"/>
    </location>
</feature>
<protein>
    <submittedName>
        <fullName evidence="2">Uncharacterized protein</fullName>
    </submittedName>
</protein>
<proteinExistence type="predicted"/>
<evidence type="ECO:0000313" key="2">
    <source>
        <dbReference type="EMBL" id="KAF0135109.1"/>
    </source>
</evidence>
<dbReference type="AlphaFoldDB" id="A0A833P3L5"/>